<dbReference type="InterPro" id="IPR030873">
    <property type="entry name" value="Protease_BepA"/>
</dbReference>
<protein>
    <recommendedName>
        <fullName evidence="8">Putative beta-barrel assembly-enhancing protease</fullName>
        <ecNumber evidence="8">3.4.-.-</ecNumber>
    </recommendedName>
</protein>
<feature type="active site" description="Proton donor" evidence="8">
    <location>
        <position position="215"/>
    </location>
</feature>
<dbReference type="AlphaFoldDB" id="A0A7R6PGH2"/>
<keyword evidence="4 8" id="KW-0574">Periplasm</keyword>
<dbReference type="EC" id="3.4.-.-" evidence="8"/>
<evidence type="ECO:0000256" key="8">
    <source>
        <dbReference type="HAMAP-Rule" id="MF_00997"/>
    </source>
</evidence>
<organism evidence="10 11">
    <name type="scientific">Amphritea japonica ATCC BAA-1530</name>
    <dbReference type="NCBI Taxonomy" id="1278309"/>
    <lineage>
        <taxon>Bacteria</taxon>
        <taxon>Pseudomonadati</taxon>
        <taxon>Pseudomonadota</taxon>
        <taxon>Gammaproteobacteria</taxon>
        <taxon>Oceanospirillales</taxon>
        <taxon>Oceanospirillaceae</taxon>
        <taxon>Amphritea</taxon>
    </lineage>
</organism>
<accession>A0A7R6PGH2</accession>
<dbReference type="InterPro" id="IPR051156">
    <property type="entry name" value="Mito/Outer_Membr_Metalloprot"/>
</dbReference>
<evidence type="ECO:0000256" key="4">
    <source>
        <dbReference type="ARBA" id="ARBA00022764"/>
    </source>
</evidence>
<reference evidence="10 11" key="1">
    <citation type="journal article" date="2008" name="Int. J. Syst. Evol. Microbiol.">
        <title>Amphritea japonica sp. nov. and Amphritea balenae sp. nov., isolated from the sediment adjacent to sperm whale carcasses off Kagoshima, Japan.</title>
        <authorList>
            <person name="Miyazaki M."/>
            <person name="Nogi Y."/>
            <person name="Fujiwara Y."/>
            <person name="Kawato M."/>
            <person name="Nagahama T."/>
            <person name="Kubokawa K."/>
            <person name="Horikoshi K."/>
        </authorList>
    </citation>
    <scope>NUCLEOTIDE SEQUENCE [LARGE SCALE GENOMIC DNA]</scope>
    <source>
        <strain evidence="10 11">ATCC BAA-1530</strain>
    </source>
</reference>
<keyword evidence="3 8" id="KW-0732">Signal</keyword>
<dbReference type="GO" id="GO:0051603">
    <property type="term" value="P:proteolysis involved in protein catabolic process"/>
    <property type="evidence" value="ECO:0007669"/>
    <property type="project" value="TreeGrafter"/>
</dbReference>
<dbReference type="Gene3D" id="1.25.40.10">
    <property type="entry name" value="Tetratricopeptide repeat domain"/>
    <property type="match status" value="1"/>
</dbReference>
<dbReference type="GO" id="GO:0008270">
    <property type="term" value="F:zinc ion binding"/>
    <property type="evidence" value="ECO:0007669"/>
    <property type="project" value="UniProtKB-UniRule"/>
</dbReference>
<dbReference type="InterPro" id="IPR011990">
    <property type="entry name" value="TPR-like_helical_dom_sf"/>
</dbReference>
<evidence type="ECO:0000256" key="2">
    <source>
        <dbReference type="ARBA" id="ARBA00022723"/>
    </source>
</evidence>
<keyword evidence="2 8" id="KW-0479">Metal-binding</keyword>
<keyword evidence="5 8" id="KW-0378">Hydrolase</keyword>
<comment type="function">
    <text evidence="8">Functions as both a chaperone and a metalloprotease. Maintains the integrity of the outer membrane by promoting either the assembly or the elimination of outer membrane proteins, depending on their folding state.</text>
</comment>
<comment type="subcellular location">
    <subcellularLocation>
        <location evidence="8">Periplasm</location>
    </subcellularLocation>
</comment>
<evidence type="ECO:0000256" key="3">
    <source>
        <dbReference type="ARBA" id="ARBA00022729"/>
    </source>
</evidence>
<feature type="active site" evidence="8">
    <location>
        <position position="147"/>
    </location>
</feature>
<dbReference type="GO" id="GO:0042597">
    <property type="term" value="C:periplasmic space"/>
    <property type="evidence" value="ECO:0007669"/>
    <property type="project" value="UniProtKB-SubCell"/>
</dbReference>
<evidence type="ECO:0000256" key="7">
    <source>
        <dbReference type="ARBA" id="ARBA00023049"/>
    </source>
</evidence>
<keyword evidence="1 8" id="KW-0645">Protease</keyword>
<dbReference type="GO" id="GO:0016020">
    <property type="term" value="C:membrane"/>
    <property type="evidence" value="ECO:0007669"/>
    <property type="project" value="InterPro"/>
</dbReference>
<evidence type="ECO:0000313" key="10">
    <source>
        <dbReference type="EMBL" id="BBB26037.1"/>
    </source>
</evidence>
<dbReference type="PANTHER" id="PTHR22726:SF1">
    <property type="entry name" value="METALLOENDOPEPTIDASE OMA1, MITOCHONDRIAL"/>
    <property type="match status" value="1"/>
</dbReference>
<dbReference type="Gene3D" id="3.30.2010.10">
    <property type="entry name" value="Metalloproteases ('zincins'), catalytic domain"/>
    <property type="match status" value="1"/>
</dbReference>
<dbReference type="Proteomes" id="UP000595663">
    <property type="component" value="Chromosome"/>
</dbReference>
<gene>
    <name evidence="10" type="ORF">AMJAP_1442</name>
</gene>
<comment type="similarity">
    <text evidence="8">Belongs to the peptidase M48 family. BepA subfamily.</text>
</comment>
<dbReference type="PANTHER" id="PTHR22726">
    <property type="entry name" value="METALLOENDOPEPTIDASE OMA1"/>
    <property type="match status" value="1"/>
</dbReference>
<proteinExistence type="inferred from homology"/>
<evidence type="ECO:0000256" key="6">
    <source>
        <dbReference type="ARBA" id="ARBA00022833"/>
    </source>
</evidence>
<keyword evidence="11" id="KW-1185">Reference proteome</keyword>
<comment type="cofactor">
    <cofactor evidence="8">
        <name>Zn(2+)</name>
        <dbReference type="ChEBI" id="CHEBI:29105"/>
    </cofactor>
    <text evidence="8">Binds 1 zinc ion per subunit.</text>
</comment>
<sequence length="493" mass="54725">MINPTLPPEKMSIRIINLRTGLSPYLLAGLLTLSPLCAIKATELPVIANSSATISLEQEYQLGRTWARLLRGRAPEYSDPLVVNYLEGLLWQLAANSQLQDHRLDLIVLDNPTLNAFAVPGGVVGINSGLLLGAKDEQELASVIAHELAHLSQRHYAQQLEESRRNTPLILAGILASIVLATADTQAGMAGISSSMAAGQQAGLNFSRRNEQEADRIGMLNLVNSGFDPFAMPRMFSRIQRSSRFLGQKPPEFLLTHPVTESRIADAQNRASQLPPPAYKPQRYDFQLLKKRIEVFYASDQQQLIKSYRESAADDALSSYGLAMALIKSGQYIQAQTTLENLPAKLRQHLYIRLTSAELALASGNVKQAIQQLNGLNDVYPDSYPVSQLYAKALAADNQFKKAASVLTRLSQQQPNNSYIWYELSEIRGQAGDTLGVHEARTEYFLLTGNTTKALRQIEFALREKNLSHSDIARLEERQREAESIRDEIKNAF</sequence>
<evidence type="ECO:0000256" key="5">
    <source>
        <dbReference type="ARBA" id="ARBA00022801"/>
    </source>
</evidence>
<name>A0A7R6PGH2_9GAMM</name>
<evidence type="ECO:0000256" key="1">
    <source>
        <dbReference type="ARBA" id="ARBA00022670"/>
    </source>
</evidence>
<dbReference type="CDD" id="cd07324">
    <property type="entry name" value="M48C_Oma1-like"/>
    <property type="match status" value="1"/>
</dbReference>
<keyword evidence="7 8" id="KW-0482">Metalloprotease</keyword>
<evidence type="ECO:0000259" key="9">
    <source>
        <dbReference type="Pfam" id="PF01435"/>
    </source>
</evidence>
<dbReference type="Pfam" id="PF14559">
    <property type="entry name" value="TPR_19"/>
    <property type="match status" value="1"/>
</dbReference>
<feature type="binding site" evidence="8">
    <location>
        <position position="211"/>
    </location>
    <ligand>
        <name>Zn(2+)</name>
        <dbReference type="ChEBI" id="CHEBI:29105"/>
        <note>catalytic</note>
    </ligand>
</feature>
<feature type="domain" description="Peptidase M48" evidence="9">
    <location>
        <begin position="85"/>
        <end position="270"/>
    </location>
</feature>
<dbReference type="SUPFAM" id="SSF48452">
    <property type="entry name" value="TPR-like"/>
    <property type="match status" value="1"/>
</dbReference>
<dbReference type="HAMAP" id="MF_00997">
    <property type="entry name" value="Protease_BepA"/>
    <property type="match status" value="1"/>
</dbReference>
<keyword evidence="6 8" id="KW-0862">Zinc</keyword>
<dbReference type="KEGG" id="ajp:AMJAP_1442"/>
<dbReference type="EMBL" id="AP014545">
    <property type="protein sequence ID" value="BBB26037.1"/>
    <property type="molecule type" value="Genomic_DNA"/>
</dbReference>
<dbReference type="Pfam" id="PF01435">
    <property type="entry name" value="Peptidase_M48"/>
    <property type="match status" value="1"/>
</dbReference>
<feature type="binding site" evidence="8">
    <location>
        <position position="146"/>
    </location>
    <ligand>
        <name>Zn(2+)</name>
        <dbReference type="ChEBI" id="CHEBI:29105"/>
        <note>catalytic</note>
    </ligand>
</feature>
<dbReference type="OrthoDB" id="9810445at2"/>
<evidence type="ECO:0000313" key="11">
    <source>
        <dbReference type="Proteomes" id="UP000595663"/>
    </source>
</evidence>
<feature type="binding site" evidence="8">
    <location>
        <position position="150"/>
    </location>
    <ligand>
        <name>Zn(2+)</name>
        <dbReference type="ChEBI" id="CHEBI:29105"/>
        <note>catalytic</note>
    </ligand>
</feature>
<dbReference type="InterPro" id="IPR001915">
    <property type="entry name" value="Peptidase_M48"/>
</dbReference>
<dbReference type="GO" id="GO:0004222">
    <property type="term" value="F:metalloendopeptidase activity"/>
    <property type="evidence" value="ECO:0007669"/>
    <property type="project" value="InterPro"/>
</dbReference>